<dbReference type="EMBL" id="JBHLTR010000045">
    <property type="protein sequence ID" value="MFC0560837.1"/>
    <property type="molecule type" value="Genomic_DNA"/>
</dbReference>
<protein>
    <submittedName>
        <fullName evidence="1">LytR family transcriptional regulator</fullName>
    </submittedName>
</protein>
<dbReference type="Proteomes" id="UP001589833">
    <property type="component" value="Unassembled WGS sequence"/>
</dbReference>
<accession>A0ABV6NJB4</accession>
<reference evidence="1 2" key="1">
    <citation type="submission" date="2024-09" db="EMBL/GenBank/DDBJ databases">
        <authorList>
            <person name="Sun Q."/>
            <person name="Mori K."/>
        </authorList>
    </citation>
    <scope>NUCLEOTIDE SEQUENCE [LARGE SCALE GENOMIC DNA]</scope>
    <source>
        <strain evidence="1 2">NCAIM B.02301</strain>
    </source>
</reference>
<sequence length="47" mass="5552">MKQIDRMPKSIVKALRYIKQDGPKDKLDTIQQLLQQAIEIRKQEGTR</sequence>
<evidence type="ECO:0000313" key="2">
    <source>
        <dbReference type="Proteomes" id="UP001589833"/>
    </source>
</evidence>
<comment type="caution">
    <text evidence="1">The sequence shown here is derived from an EMBL/GenBank/DDBJ whole genome shotgun (WGS) entry which is preliminary data.</text>
</comment>
<dbReference type="RefSeq" id="WP_273847652.1">
    <property type="nucleotide sequence ID" value="NZ_JAQQWT010000029.1"/>
</dbReference>
<gene>
    <name evidence="1" type="ORF">ACFFH4_17890</name>
</gene>
<proteinExistence type="predicted"/>
<evidence type="ECO:0000313" key="1">
    <source>
        <dbReference type="EMBL" id="MFC0560837.1"/>
    </source>
</evidence>
<keyword evidence="2" id="KW-1185">Reference proteome</keyword>
<organism evidence="1 2">
    <name type="scientific">Halalkalibacter alkalisediminis</name>
    <dbReference type="NCBI Taxonomy" id="935616"/>
    <lineage>
        <taxon>Bacteria</taxon>
        <taxon>Bacillati</taxon>
        <taxon>Bacillota</taxon>
        <taxon>Bacilli</taxon>
        <taxon>Bacillales</taxon>
        <taxon>Bacillaceae</taxon>
        <taxon>Halalkalibacter</taxon>
    </lineage>
</organism>
<name>A0ABV6NJB4_9BACI</name>